<accession>A0ABZ1U7M1</accession>
<proteinExistence type="predicted"/>
<dbReference type="RefSeq" id="WP_328957739.1">
    <property type="nucleotide sequence ID" value="NZ_CP108110.1"/>
</dbReference>
<organism evidence="16 17">
    <name type="scientific">Kitasatospora purpeofusca</name>
    <dbReference type="NCBI Taxonomy" id="67352"/>
    <lineage>
        <taxon>Bacteria</taxon>
        <taxon>Bacillati</taxon>
        <taxon>Actinomycetota</taxon>
        <taxon>Actinomycetes</taxon>
        <taxon>Kitasatosporales</taxon>
        <taxon>Streptomycetaceae</taxon>
        <taxon>Kitasatospora</taxon>
    </lineage>
</organism>
<evidence type="ECO:0000256" key="4">
    <source>
        <dbReference type="ARBA" id="ARBA00012653"/>
    </source>
</evidence>
<dbReference type="EMBL" id="CP108110">
    <property type="protein sequence ID" value="WUQ87178.1"/>
    <property type="molecule type" value="Genomic_DNA"/>
</dbReference>
<evidence type="ECO:0000256" key="13">
    <source>
        <dbReference type="SAM" id="MobiDB-lite"/>
    </source>
</evidence>
<dbReference type="InterPro" id="IPR013661">
    <property type="entry name" value="Peptidase_M9_N_dom"/>
</dbReference>
<dbReference type="Proteomes" id="UP001432222">
    <property type="component" value="Chromosome"/>
</dbReference>
<keyword evidence="10" id="KW-0862">Zinc</keyword>
<keyword evidence="11" id="KW-0482">Metalloprotease</keyword>
<evidence type="ECO:0000256" key="8">
    <source>
        <dbReference type="ARBA" id="ARBA00022729"/>
    </source>
</evidence>
<protein>
    <recommendedName>
        <fullName evidence="4">microbial collagenase</fullName>
        <ecNumber evidence="4">3.4.24.3</ecNumber>
    </recommendedName>
</protein>
<feature type="compositionally biased region" description="Low complexity" evidence="13">
    <location>
        <begin position="66"/>
        <end position="81"/>
    </location>
</feature>
<evidence type="ECO:0000256" key="3">
    <source>
        <dbReference type="ARBA" id="ARBA00004613"/>
    </source>
</evidence>
<feature type="signal peptide" evidence="14">
    <location>
        <begin position="1"/>
        <end position="30"/>
    </location>
</feature>
<evidence type="ECO:0000313" key="16">
    <source>
        <dbReference type="EMBL" id="WUQ87178.1"/>
    </source>
</evidence>
<feature type="compositionally biased region" description="Low complexity" evidence="13">
    <location>
        <begin position="43"/>
        <end position="59"/>
    </location>
</feature>
<keyword evidence="5" id="KW-0964">Secreted</keyword>
<feature type="domain" description="Peptidase M9 collagenase N-terminal" evidence="15">
    <location>
        <begin position="113"/>
        <end position="274"/>
    </location>
</feature>
<evidence type="ECO:0000256" key="9">
    <source>
        <dbReference type="ARBA" id="ARBA00022801"/>
    </source>
</evidence>
<evidence type="ECO:0000256" key="12">
    <source>
        <dbReference type="ARBA" id="ARBA00023145"/>
    </source>
</evidence>
<keyword evidence="12" id="KW-0865">Zymogen</keyword>
<evidence type="ECO:0000259" key="15">
    <source>
        <dbReference type="Pfam" id="PF08453"/>
    </source>
</evidence>
<comment type="catalytic activity">
    <reaction evidence="1">
        <text>Digestion of native collagen in the triple helical region at Xaa-|-Gly bonds. With synthetic peptides, a preference is shown for Gly at P3 and P1', Pro and Ala at P2 and P2', and hydroxyproline, Ala or Arg at P3'.</text>
        <dbReference type="EC" id="3.4.24.3"/>
    </reaction>
</comment>
<dbReference type="GO" id="GO:0004222">
    <property type="term" value="F:metalloendopeptidase activity"/>
    <property type="evidence" value="ECO:0007669"/>
    <property type="project" value="UniProtKB-EC"/>
</dbReference>
<evidence type="ECO:0000256" key="2">
    <source>
        <dbReference type="ARBA" id="ARBA00001947"/>
    </source>
</evidence>
<evidence type="ECO:0000256" key="11">
    <source>
        <dbReference type="ARBA" id="ARBA00023049"/>
    </source>
</evidence>
<dbReference type="Gene3D" id="1.10.390.20">
    <property type="match status" value="1"/>
</dbReference>
<feature type="chain" id="PRO_5047511002" description="microbial collagenase" evidence="14">
    <location>
        <begin position="31"/>
        <end position="785"/>
    </location>
</feature>
<gene>
    <name evidence="16" type="ORF">OHA16_32005</name>
</gene>
<dbReference type="EC" id="3.4.24.3" evidence="4"/>
<evidence type="ECO:0000256" key="1">
    <source>
        <dbReference type="ARBA" id="ARBA00000424"/>
    </source>
</evidence>
<keyword evidence="9 16" id="KW-0378">Hydrolase</keyword>
<evidence type="ECO:0000256" key="10">
    <source>
        <dbReference type="ARBA" id="ARBA00022833"/>
    </source>
</evidence>
<evidence type="ECO:0000256" key="6">
    <source>
        <dbReference type="ARBA" id="ARBA00022670"/>
    </source>
</evidence>
<dbReference type="InterPro" id="IPR002169">
    <property type="entry name" value="Peptidase_M9A/M9B"/>
</dbReference>
<dbReference type="Gene3D" id="3.40.30.160">
    <property type="entry name" value="Collagenase ColT, N-terminal domain"/>
    <property type="match status" value="1"/>
</dbReference>
<keyword evidence="8 14" id="KW-0732">Signal</keyword>
<evidence type="ECO:0000256" key="14">
    <source>
        <dbReference type="SAM" id="SignalP"/>
    </source>
</evidence>
<dbReference type="Pfam" id="PF01752">
    <property type="entry name" value="Peptidase_M9"/>
    <property type="match status" value="1"/>
</dbReference>
<keyword evidence="7" id="KW-0479">Metal-binding</keyword>
<evidence type="ECO:0000313" key="17">
    <source>
        <dbReference type="Proteomes" id="UP001432222"/>
    </source>
</evidence>
<comment type="subcellular location">
    <subcellularLocation>
        <location evidence="3">Secreted</location>
    </subcellularLocation>
</comment>
<feature type="region of interest" description="Disordered" evidence="13">
    <location>
        <begin position="33"/>
        <end position="101"/>
    </location>
</feature>
<name>A0ABZ1U7M1_9ACTN</name>
<comment type="cofactor">
    <cofactor evidence="2">
        <name>Zn(2+)</name>
        <dbReference type="ChEBI" id="CHEBI:29105"/>
    </cofactor>
</comment>
<keyword evidence="17" id="KW-1185">Reference proteome</keyword>
<evidence type="ECO:0000256" key="7">
    <source>
        <dbReference type="ARBA" id="ARBA00022723"/>
    </source>
</evidence>
<evidence type="ECO:0000256" key="5">
    <source>
        <dbReference type="ARBA" id="ARBA00022525"/>
    </source>
</evidence>
<sequence>MPTTPRLRSVLLSAALAATLAAPLVQSAQAVTPPAASERATDPAATFGGTTAHPAGPAGDIAHGSTTTGAPGPEGAPGNEALQPTSDATRPAADPSTPVAQAAPAAADASAACSLASFTALTPAALADFLADRSHTYDGCLRPLLVNWSPELAKVLTPAHVRAVADRITTLAPGFDSANNRNQQELWYYLHVAVYFDYGHREFDLNDDATAAAIDRAITAYTANPRAFDQTTAAGNTMGELLQTSTAPKLRPGRLPLLERVLRQYATPGTAYIGDRGWNWALQAALQLNFQGVNNVVEDGGAFRAAAVANPGYRQAIRAFSGYTHLKGTETEWAVADAMNEYARYTLVDSLKAEIRAEIGGVVTTVQNNFGRLSRPWLNLAVPLNDFGICAQYGACRADLVKQFFPNTYTYDNGTLVIRTALDRATADQLYYATKQVKAQFFRVIGTDQPLADDTHPTLTVQLYDTKTNYRSLQYLLFGIGDVENGGMFIEENSTFYTYQRTTAESYFSLEELFRHEYTHYLNARWAIPESGYTTRWPSAATFAMNEGTAEYFAGSTSKDGVKARKYMVRQIAQEGAYGTPRLTVDQILHASWDSLGFRVYPYAATFFNLLGERHPDQLAEMYRLLRADDVTGYNAWRDRLGRDAGLQREYNAFLDAEIPLADNLYVPVTNYTPNSQLSYAWASEVQDAFARATQNTPVCKDNADWNNTMRFTCTGRMTANLTNTLDAGKVRADMASTVDYFLLTRAGTAANNLADMNCWFGKVEVWPTGTAGSADYTCEGPLRR</sequence>
<dbReference type="Pfam" id="PF08453">
    <property type="entry name" value="Peptidase_M9_N"/>
    <property type="match status" value="1"/>
</dbReference>
<keyword evidence="6" id="KW-0645">Protease</keyword>
<reference evidence="16" key="1">
    <citation type="submission" date="2022-10" db="EMBL/GenBank/DDBJ databases">
        <title>The complete genomes of actinobacterial strains from the NBC collection.</title>
        <authorList>
            <person name="Joergensen T.S."/>
            <person name="Alvarez Arevalo M."/>
            <person name="Sterndorff E.B."/>
            <person name="Faurdal D."/>
            <person name="Vuksanovic O."/>
            <person name="Mourched A.-S."/>
            <person name="Charusanti P."/>
            <person name="Shaw S."/>
            <person name="Blin K."/>
            <person name="Weber T."/>
        </authorList>
    </citation>
    <scope>NUCLEOTIDE SEQUENCE</scope>
    <source>
        <strain evidence="16">NBC_00222</strain>
    </source>
</reference>